<dbReference type="Proteomes" id="UP001470230">
    <property type="component" value="Unassembled WGS sequence"/>
</dbReference>
<comment type="similarity">
    <text evidence="1">Belongs to the MPI phosphatase family.</text>
</comment>
<proteinExistence type="inferred from homology"/>
<dbReference type="EC" id="3.1.3.48" evidence="2"/>
<dbReference type="EMBL" id="JAPFFF010000037">
    <property type="protein sequence ID" value="KAK8842927.1"/>
    <property type="molecule type" value="Genomic_DNA"/>
</dbReference>
<keyword evidence="3" id="KW-0132">Cell division</keyword>
<evidence type="ECO:0000256" key="2">
    <source>
        <dbReference type="ARBA" id="ARBA00013064"/>
    </source>
</evidence>
<sequence length="285" mass="32923">MNIPLPDLDDDDEQNDYILYNQNRNQWNINNVHDERANNNNCYTFKSLNTTVNNLLPEIPLIYFHQSFPYIYPETVLQLIRNEIKLHNYPEGVRLIFIDCRFAYEYNAGHIVSAYNLLTFDDLVTIFNAERGNNVILIFHCELTIDRSVKWAYIFRNYDRYCSGLPFPQLAYPNIFLLKGGFREFYNLISSVSLNNYPLSQISNFPSCTTSPTKTFQSQIVNLEPGLRASDIIYGTYLTKDDGFGVFGGETVKESQSLFASQIQKATMFLNQKNSSLSSNTCIYS</sequence>
<dbReference type="Gene3D" id="3.40.250.10">
    <property type="entry name" value="Rhodanese-like domain"/>
    <property type="match status" value="1"/>
</dbReference>
<evidence type="ECO:0000256" key="3">
    <source>
        <dbReference type="ARBA" id="ARBA00022618"/>
    </source>
</evidence>
<evidence type="ECO:0000256" key="5">
    <source>
        <dbReference type="ARBA" id="ARBA00022912"/>
    </source>
</evidence>
<dbReference type="InterPro" id="IPR036873">
    <property type="entry name" value="Rhodanese-like_dom_sf"/>
</dbReference>
<dbReference type="PROSITE" id="PS50206">
    <property type="entry name" value="RHODANESE_3"/>
    <property type="match status" value="1"/>
</dbReference>
<evidence type="ECO:0000313" key="8">
    <source>
        <dbReference type="EMBL" id="KAK8842927.1"/>
    </source>
</evidence>
<name>A0ABR2HBK5_9EUKA</name>
<evidence type="ECO:0000256" key="4">
    <source>
        <dbReference type="ARBA" id="ARBA00022801"/>
    </source>
</evidence>
<gene>
    <name evidence="8" type="ORF">M9Y10_025793</name>
</gene>
<keyword evidence="6" id="KW-0131">Cell cycle</keyword>
<keyword evidence="4" id="KW-0378">Hydrolase</keyword>
<accession>A0ABR2HBK5</accession>
<dbReference type="InterPro" id="IPR000751">
    <property type="entry name" value="MPI_Phosphatase"/>
</dbReference>
<evidence type="ECO:0000313" key="9">
    <source>
        <dbReference type="Proteomes" id="UP001470230"/>
    </source>
</evidence>
<organism evidence="8 9">
    <name type="scientific">Tritrichomonas musculus</name>
    <dbReference type="NCBI Taxonomy" id="1915356"/>
    <lineage>
        <taxon>Eukaryota</taxon>
        <taxon>Metamonada</taxon>
        <taxon>Parabasalia</taxon>
        <taxon>Tritrichomonadida</taxon>
        <taxon>Tritrichomonadidae</taxon>
        <taxon>Tritrichomonas</taxon>
    </lineage>
</organism>
<dbReference type="SMART" id="SM00450">
    <property type="entry name" value="RHOD"/>
    <property type="match status" value="1"/>
</dbReference>
<feature type="domain" description="Rhodanese" evidence="7">
    <location>
        <begin position="91"/>
        <end position="194"/>
    </location>
</feature>
<keyword evidence="5" id="KW-0904">Protein phosphatase</keyword>
<keyword evidence="9" id="KW-1185">Reference proteome</keyword>
<protein>
    <recommendedName>
        <fullName evidence="2">protein-tyrosine-phosphatase</fullName>
        <ecNumber evidence="2">3.1.3.48</ecNumber>
    </recommendedName>
</protein>
<reference evidence="8 9" key="1">
    <citation type="submission" date="2024-04" db="EMBL/GenBank/DDBJ databases">
        <title>Tritrichomonas musculus Genome.</title>
        <authorList>
            <person name="Alves-Ferreira E."/>
            <person name="Grigg M."/>
            <person name="Lorenzi H."/>
            <person name="Galac M."/>
        </authorList>
    </citation>
    <scope>NUCLEOTIDE SEQUENCE [LARGE SCALE GENOMIC DNA]</scope>
    <source>
        <strain evidence="8 9">EAF2021</strain>
    </source>
</reference>
<dbReference type="InterPro" id="IPR001763">
    <property type="entry name" value="Rhodanese-like_dom"/>
</dbReference>
<dbReference type="PRINTS" id="PR00716">
    <property type="entry name" value="MPIPHPHTASE"/>
</dbReference>
<comment type="caution">
    <text evidence="8">The sequence shown here is derived from an EMBL/GenBank/DDBJ whole genome shotgun (WGS) entry which is preliminary data.</text>
</comment>
<evidence type="ECO:0000256" key="1">
    <source>
        <dbReference type="ARBA" id="ARBA00011065"/>
    </source>
</evidence>
<evidence type="ECO:0000259" key="7">
    <source>
        <dbReference type="PROSITE" id="PS50206"/>
    </source>
</evidence>
<dbReference type="Pfam" id="PF00581">
    <property type="entry name" value="Rhodanese"/>
    <property type="match status" value="1"/>
</dbReference>
<dbReference type="PANTHER" id="PTHR10828">
    <property type="entry name" value="M-PHASE INDUCER PHOSPHATASE DUAL SPECIFICITY PHOSPHATASE CDC25"/>
    <property type="match status" value="1"/>
</dbReference>
<evidence type="ECO:0000256" key="6">
    <source>
        <dbReference type="ARBA" id="ARBA00023306"/>
    </source>
</evidence>
<dbReference type="PANTHER" id="PTHR10828:SF17">
    <property type="entry name" value="PROTEIN-TYROSINE-PHOSPHATASE"/>
    <property type="match status" value="1"/>
</dbReference>
<dbReference type="SUPFAM" id="SSF52821">
    <property type="entry name" value="Rhodanese/Cell cycle control phosphatase"/>
    <property type="match status" value="1"/>
</dbReference>